<reference evidence="1 2" key="1">
    <citation type="submission" date="2023-04" db="EMBL/GenBank/DDBJ databases">
        <title>Marinoamorphus aggregata gen. nov., sp. Nov., isolate from tissue of brittle star Ophioplocus japonicus.</title>
        <authorList>
            <person name="Kawano K."/>
            <person name="Sawayama S."/>
            <person name="Nakagawa S."/>
        </authorList>
    </citation>
    <scope>NUCLEOTIDE SEQUENCE [LARGE SCALE GENOMIC DNA]</scope>
    <source>
        <strain evidence="1 2">NKW23</strain>
    </source>
</reference>
<name>A0ABQ6LCQ6_9RHOB</name>
<gene>
    <name evidence="1" type="ORF">LNKW23_03660</name>
</gene>
<dbReference type="Proteomes" id="UP001239909">
    <property type="component" value="Unassembled WGS sequence"/>
</dbReference>
<accession>A0ABQ6LCQ6</accession>
<organism evidence="1 2">
    <name type="scientific">Paralimibaculum aggregatum</name>
    <dbReference type="NCBI Taxonomy" id="3036245"/>
    <lineage>
        <taxon>Bacteria</taxon>
        <taxon>Pseudomonadati</taxon>
        <taxon>Pseudomonadota</taxon>
        <taxon>Alphaproteobacteria</taxon>
        <taxon>Rhodobacterales</taxon>
        <taxon>Paracoccaceae</taxon>
        <taxon>Paralimibaculum</taxon>
    </lineage>
</organism>
<proteinExistence type="predicted"/>
<comment type="caution">
    <text evidence="1">The sequence shown here is derived from an EMBL/GenBank/DDBJ whole genome shotgun (WGS) entry which is preliminary data.</text>
</comment>
<keyword evidence="2" id="KW-1185">Reference proteome</keyword>
<dbReference type="EMBL" id="BSYI01000002">
    <property type="protein sequence ID" value="GMG81154.1"/>
    <property type="molecule type" value="Genomic_DNA"/>
</dbReference>
<evidence type="ECO:0000313" key="1">
    <source>
        <dbReference type="EMBL" id="GMG81154.1"/>
    </source>
</evidence>
<evidence type="ECO:0000313" key="2">
    <source>
        <dbReference type="Proteomes" id="UP001239909"/>
    </source>
</evidence>
<evidence type="ECO:0008006" key="3">
    <source>
        <dbReference type="Google" id="ProtNLM"/>
    </source>
</evidence>
<dbReference type="RefSeq" id="WP_285669785.1">
    <property type="nucleotide sequence ID" value="NZ_BSYI01000002.1"/>
</dbReference>
<sequence length="401" mass="43062">MLRRSWPVRLAGLAVAALLALPLGWGLAHDDRGARSLFLGRPLAALPGAATWAGDPHGALRGAAAFLEDRMAGPVPATRALARLRYHGLGDPGSDAVIRNGALLFNAASDAGGRLVHVILRRACGRPDDGGPWLAPLIANSRALAAALAGPGRRVSFLAVPGKPVVYADRLPAAVAPDLRAACLSTRAAPELFAWVEALTAAGIVARYPLRRFEAMRDRPHFYPPENFHTEGMAAHLAAWDLLEALKPGHPPAGSVPFAAETRRSDLTPLIGFSLEVAMAEPDYGPATPRRAHAEEKRLAELLLPEIPRGRWLRVWRNPAPGATGRAVVFGNSFALYVPQHLAPGFREVIAVPNNALLGPDLARVIRPLIAEVQPQEVIFLMNDAYAVRFQLEHFRVALDN</sequence>
<protein>
    <recommendedName>
        <fullName evidence="3">AlgX/AlgJ SGNH hydrolase-like domain-containing protein</fullName>
    </recommendedName>
</protein>